<keyword evidence="2" id="KW-1185">Reference proteome</keyword>
<gene>
    <name evidence="1" type="ORF">HH216_00040</name>
</gene>
<proteinExistence type="predicted"/>
<dbReference type="AlphaFoldDB" id="A0A7L5DKQ5"/>
<dbReference type="EMBL" id="CP051677">
    <property type="protein sequence ID" value="QJD76978.1"/>
    <property type="molecule type" value="Genomic_DNA"/>
</dbReference>
<protein>
    <submittedName>
        <fullName evidence="1">DUF4177 domain-containing protein</fullName>
    </submittedName>
</protein>
<reference evidence="1 2" key="1">
    <citation type="submission" date="2020-04" db="EMBL/GenBank/DDBJ databases">
        <title>Genome sequencing of novel species.</title>
        <authorList>
            <person name="Heo J."/>
            <person name="Kim S.-J."/>
            <person name="Kim J.-S."/>
            <person name="Hong S.-B."/>
            <person name="Kwon S.-W."/>
        </authorList>
    </citation>
    <scope>NUCLEOTIDE SEQUENCE [LARGE SCALE GENOMIC DNA]</scope>
    <source>
        <strain evidence="1 2">CJU-R4</strain>
    </source>
</reference>
<organism evidence="1 2">
    <name type="scientific">Spirosoma rhododendri</name>
    <dbReference type="NCBI Taxonomy" id="2728024"/>
    <lineage>
        <taxon>Bacteria</taxon>
        <taxon>Pseudomonadati</taxon>
        <taxon>Bacteroidota</taxon>
        <taxon>Cytophagia</taxon>
        <taxon>Cytophagales</taxon>
        <taxon>Cytophagaceae</taxon>
        <taxon>Spirosoma</taxon>
    </lineage>
</organism>
<dbReference type="Proteomes" id="UP000501128">
    <property type="component" value="Chromosome"/>
</dbReference>
<evidence type="ECO:0000313" key="1">
    <source>
        <dbReference type="EMBL" id="QJD76978.1"/>
    </source>
</evidence>
<dbReference type="Pfam" id="PF13783">
    <property type="entry name" value="DUF4177"/>
    <property type="match status" value="1"/>
</dbReference>
<dbReference type="KEGG" id="srho:HH216_00040"/>
<name>A0A7L5DKQ5_9BACT</name>
<dbReference type="InterPro" id="IPR025234">
    <property type="entry name" value="YjzH-like"/>
</dbReference>
<evidence type="ECO:0000313" key="2">
    <source>
        <dbReference type="Proteomes" id="UP000501128"/>
    </source>
</evidence>
<sequence>MKRFEYRVLDVSATGFWGGKVDAQELTNKLNELGREGWELTSSVDLNMTQGASVSVLIMLKRELQ</sequence>
<dbReference type="RefSeq" id="WP_169548922.1">
    <property type="nucleotide sequence ID" value="NZ_CP051677.1"/>
</dbReference>
<accession>A0A7L5DKQ5</accession>